<dbReference type="InterPro" id="IPR009061">
    <property type="entry name" value="DNA-bd_dom_put_sf"/>
</dbReference>
<dbReference type="SUPFAM" id="SSF46955">
    <property type="entry name" value="Putative DNA-binding domain"/>
    <property type="match status" value="1"/>
</dbReference>
<keyword evidence="4" id="KW-1185">Reference proteome</keyword>
<dbReference type="PROSITE" id="PS50937">
    <property type="entry name" value="HTH_MERR_2"/>
    <property type="match status" value="1"/>
</dbReference>
<dbReference type="InterPro" id="IPR011256">
    <property type="entry name" value="Reg_factor_effector_dom_sf"/>
</dbReference>
<name>A0A164L2X6_9NOCA</name>
<dbReference type="InterPro" id="IPR000551">
    <property type="entry name" value="MerR-type_HTH_dom"/>
</dbReference>
<dbReference type="PANTHER" id="PTHR30204:SF97">
    <property type="entry name" value="MERR FAMILY REGULATORY PROTEIN"/>
    <property type="match status" value="1"/>
</dbReference>
<dbReference type="SMART" id="SM00422">
    <property type="entry name" value="HTH_MERR"/>
    <property type="match status" value="1"/>
</dbReference>
<dbReference type="STRING" id="455432.AWN90_37650"/>
<keyword evidence="1" id="KW-0238">DNA-binding</keyword>
<evidence type="ECO:0000313" key="3">
    <source>
        <dbReference type="EMBL" id="KZM71966.1"/>
    </source>
</evidence>
<dbReference type="InterPro" id="IPR047057">
    <property type="entry name" value="MerR_fam"/>
</dbReference>
<reference evidence="3 4" key="1">
    <citation type="submission" date="2016-04" db="EMBL/GenBank/DDBJ databases">
        <authorList>
            <person name="Evans L.H."/>
            <person name="Alamgir A."/>
            <person name="Owens N."/>
            <person name="Weber N.D."/>
            <person name="Virtaneva K."/>
            <person name="Barbian K."/>
            <person name="Babar A."/>
            <person name="Rosenke K."/>
        </authorList>
    </citation>
    <scope>NUCLEOTIDE SEQUENCE [LARGE SCALE GENOMIC DNA]</scope>
    <source>
        <strain evidence="3 4">IFM 0406</strain>
    </source>
</reference>
<dbReference type="AlphaFoldDB" id="A0A164L2X6"/>
<dbReference type="CDD" id="cd01107">
    <property type="entry name" value="HTH_BmrR"/>
    <property type="match status" value="1"/>
</dbReference>
<dbReference type="OrthoDB" id="7849865at2"/>
<dbReference type="Gene3D" id="1.10.1660.10">
    <property type="match status" value="1"/>
</dbReference>
<protein>
    <submittedName>
        <fullName evidence="3">MerR family transcriptional regulator</fullName>
    </submittedName>
</protein>
<sequence>MDLLAIGTFARMARLSPKALRLYDELRLLPPAHVDPDTGYRWYSPDQLARARRVVLLRQLDMPLARIKKVLDLPPDAAAGELAAYWDEQEQSARAKRELVAFLLNQFAGKRSTMYEVSVRDIPARALLSITEHLTADQIGEFATPLFALFGGPNIPRPEGVAGLPFLRYHGQVSNDSDAPVEFCCPIGEADINEVASRFPDMASSSEPAMREAFIRVPKADMMTALGFESLHQWLIDHNEQTTWAPRQIFLLDPSVAKSTDIVYELAIPLR</sequence>
<dbReference type="Pfam" id="PF13411">
    <property type="entry name" value="MerR_1"/>
    <property type="match status" value="1"/>
</dbReference>
<evidence type="ECO:0000313" key="4">
    <source>
        <dbReference type="Proteomes" id="UP000076512"/>
    </source>
</evidence>
<accession>A0A164L2X6</accession>
<dbReference type="EMBL" id="LWGR01000010">
    <property type="protein sequence ID" value="KZM71966.1"/>
    <property type="molecule type" value="Genomic_DNA"/>
</dbReference>
<dbReference type="RefSeq" id="WP_067593097.1">
    <property type="nucleotide sequence ID" value="NZ_JABMCZ010000001.1"/>
</dbReference>
<organism evidence="3 4">
    <name type="scientific">Nocardia terpenica</name>
    <dbReference type="NCBI Taxonomy" id="455432"/>
    <lineage>
        <taxon>Bacteria</taxon>
        <taxon>Bacillati</taxon>
        <taxon>Actinomycetota</taxon>
        <taxon>Actinomycetes</taxon>
        <taxon>Mycobacteriales</taxon>
        <taxon>Nocardiaceae</taxon>
        <taxon>Nocardia</taxon>
    </lineage>
</organism>
<dbReference type="GO" id="GO:0003677">
    <property type="term" value="F:DNA binding"/>
    <property type="evidence" value="ECO:0007669"/>
    <property type="project" value="UniProtKB-KW"/>
</dbReference>
<gene>
    <name evidence="3" type="ORF">AWN90_37650</name>
</gene>
<feature type="domain" description="HTH merR-type" evidence="2">
    <location>
        <begin position="3"/>
        <end position="73"/>
    </location>
</feature>
<dbReference type="Proteomes" id="UP000076512">
    <property type="component" value="Unassembled WGS sequence"/>
</dbReference>
<dbReference type="GO" id="GO:0003700">
    <property type="term" value="F:DNA-binding transcription factor activity"/>
    <property type="evidence" value="ECO:0007669"/>
    <property type="project" value="InterPro"/>
</dbReference>
<proteinExistence type="predicted"/>
<evidence type="ECO:0000259" key="2">
    <source>
        <dbReference type="PROSITE" id="PS50937"/>
    </source>
</evidence>
<dbReference type="PANTHER" id="PTHR30204">
    <property type="entry name" value="REDOX-CYCLING DRUG-SENSING TRANSCRIPTIONAL ACTIVATOR SOXR"/>
    <property type="match status" value="1"/>
</dbReference>
<evidence type="ECO:0000256" key="1">
    <source>
        <dbReference type="ARBA" id="ARBA00023125"/>
    </source>
</evidence>
<dbReference type="Gene3D" id="3.20.80.10">
    <property type="entry name" value="Regulatory factor, effector binding domain"/>
    <property type="match status" value="1"/>
</dbReference>
<comment type="caution">
    <text evidence="3">The sequence shown here is derived from an EMBL/GenBank/DDBJ whole genome shotgun (WGS) entry which is preliminary data.</text>
</comment>